<protein>
    <submittedName>
        <fullName evidence="10">Uncharacterized protein</fullName>
    </submittedName>
</protein>
<accession>A0A2Z2KSK5</accession>
<evidence type="ECO:0000256" key="3">
    <source>
        <dbReference type="ARBA" id="ARBA00022801"/>
    </source>
</evidence>
<dbReference type="Proteomes" id="UP000249890">
    <property type="component" value="Chromosome"/>
</dbReference>
<dbReference type="SMART" id="SM00710">
    <property type="entry name" value="PbH1"/>
    <property type="match status" value="4"/>
</dbReference>
<dbReference type="InterPro" id="IPR006626">
    <property type="entry name" value="PbH1"/>
</dbReference>
<dbReference type="OrthoDB" id="9795222at2"/>
<keyword evidence="11" id="KW-1185">Reference proteome</keyword>
<dbReference type="EMBL" id="CP021780">
    <property type="protein sequence ID" value="ASA22158.1"/>
    <property type="molecule type" value="Genomic_DNA"/>
</dbReference>
<organism evidence="10 11">
    <name type="scientific">Paenibacillus donghaensis</name>
    <dbReference type="NCBI Taxonomy" id="414771"/>
    <lineage>
        <taxon>Bacteria</taxon>
        <taxon>Bacillati</taxon>
        <taxon>Bacillota</taxon>
        <taxon>Bacilli</taxon>
        <taxon>Bacillales</taxon>
        <taxon>Paenibacillaceae</taxon>
        <taxon>Paenibacillus</taxon>
    </lineage>
</organism>
<evidence type="ECO:0000256" key="4">
    <source>
        <dbReference type="ARBA" id="ARBA00023180"/>
    </source>
</evidence>
<evidence type="ECO:0000256" key="6">
    <source>
        <dbReference type="ARBA" id="ARBA00023295"/>
    </source>
</evidence>
<comment type="similarity">
    <text evidence="1 9">Belongs to the glycosyl hydrolase 28 family.</text>
</comment>
<evidence type="ECO:0000256" key="5">
    <source>
        <dbReference type="ARBA" id="ARBA00023277"/>
    </source>
</evidence>
<name>A0A2Z2KSK5_9BACL</name>
<dbReference type="PANTHER" id="PTHR31736">
    <property type="match status" value="1"/>
</dbReference>
<evidence type="ECO:0000256" key="7">
    <source>
        <dbReference type="ARBA" id="ARBA00023326"/>
    </source>
</evidence>
<keyword evidence="4" id="KW-0325">Glycoprotein</keyword>
<keyword evidence="5" id="KW-0119">Carbohydrate metabolism</keyword>
<dbReference type="Pfam" id="PF00295">
    <property type="entry name" value="Glyco_hydro_28"/>
    <property type="match status" value="1"/>
</dbReference>
<comment type="function">
    <text evidence="8">Pectinolytic enzyme involved in the degradation of xylogalacturonan (xga), a galacturonan backbone heavily substituted with xylose, and which is one important component of the hairy regions of pectin. Activity requires a galacturonic acid backbone substituted with xylose.</text>
</comment>
<dbReference type="KEGG" id="pdh:B9T62_16040"/>
<keyword evidence="2" id="KW-0677">Repeat</keyword>
<dbReference type="SUPFAM" id="SSF51126">
    <property type="entry name" value="Pectin lyase-like"/>
    <property type="match status" value="1"/>
</dbReference>
<dbReference type="GO" id="GO:0004650">
    <property type="term" value="F:polygalacturonase activity"/>
    <property type="evidence" value="ECO:0007669"/>
    <property type="project" value="InterPro"/>
</dbReference>
<proteinExistence type="inferred from homology"/>
<evidence type="ECO:0000256" key="9">
    <source>
        <dbReference type="RuleBase" id="RU361169"/>
    </source>
</evidence>
<dbReference type="InterPro" id="IPR011050">
    <property type="entry name" value="Pectin_lyase_fold/virulence"/>
</dbReference>
<sequence>MSIVQVDVAPKDIPAREDFLVRVRPTGGEWQEIFVYEVKVDMHKVRPASLAFFDLEGTAEVEITCLYTAVSSISIAPASRGITCMPEGNTLRFTLDGPQKLSVEINGERFRNLHLFANPLELLPPLPEESHVLLLKPGIHRTQDILRLLDTADAASGEKPSVLYFAPGTHYIEETVLPVPSGTTVYLAGGSALVGSLVCDHVEDVVIRGRGIIYLADFHRYSAFRGVRIVFSSKVAVEGITVIDPPHYSIFIGQSSDVSISNFKAFSTRGWSDGIDIMSSTDIAVRDVFMRNSDDCIAIYGSRWDYYGDSRNISVRDSILWADVAHPLMIGIHGDHHRNGDLIENLVFENIDILEHHEPQENYWGALAINAGDRNTVRNVLYSNIRVEHIEQGQLFDVRVVQNKDYNPEPGTGIENITFRDIVFSGGMVQPSRIYGFDEQRTVDGVTFMNLVINGERVDSAETEQVLTNGFARNIVFATE</sequence>
<dbReference type="InterPro" id="IPR012334">
    <property type="entry name" value="Pectin_lyas_fold"/>
</dbReference>
<dbReference type="PANTHER" id="PTHR31736:SF9">
    <property type="entry name" value="ENDO-XYLOGALACTURONAN HYDROLASE A-RELATED"/>
    <property type="match status" value="1"/>
</dbReference>
<evidence type="ECO:0000256" key="8">
    <source>
        <dbReference type="ARBA" id="ARBA00037278"/>
    </source>
</evidence>
<evidence type="ECO:0000313" key="11">
    <source>
        <dbReference type="Proteomes" id="UP000249890"/>
    </source>
</evidence>
<dbReference type="RefSeq" id="WP_087916160.1">
    <property type="nucleotide sequence ID" value="NZ_CP021780.1"/>
</dbReference>
<evidence type="ECO:0000313" key="10">
    <source>
        <dbReference type="EMBL" id="ASA22158.1"/>
    </source>
</evidence>
<evidence type="ECO:0000256" key="1">
    <source>
        <dbReference type="ARBA" id="ARBA00008834"/>
    </source>
</evidence>
<keyword evidence="7" id="KW-0624">Polysaccharide degradation</keyword>
<dbReference type="GO" id="GO:0000272">
    <property type="term" value="P:polysaccharide catabolic process"/>
    <property type="evidence" value="ECO:0007669"/>
    <property type="project" value="UniProtKB-KW"/>
</dbReference>
<keyword evidence="6 9" id="KW-0326">Glycosidase</keyword>
<dbReference type="AlphaFoldDB" id="A0A2Z2KSK5"/>
<reference evidence="10 11" key="1">
    <citation type="submission" date="2017-06" db="EMBL/GenBank/DDBJ databases">
        <title>Complete genome sequence of Paenibacillus donghaensis KCTC 13049T isolated from East Sea sediment, South Korea.</title>
        <authorList>
            <person name="Jung B.K."/>
            <person name="Hong S.-J."/>
            <person name="Shin J.-H."/>
        </authorList>
    </citation>
    <scope>NUCLEOTIDE SEQUENCE [LARGE SCALE GENOMIC DNA]</scope>
    <source>
        <strain evidence="10 11">KCTC 13049</strain>
    </source>
</reference>
<keyword evidence="3 9" id="KW-0378">Hydrolase</keyword>
<dbReference type="Gene3D" id="2.160.20.10">
    <property type="entry name" value="Single-stranded right-handed beta-helix, Pectin lyase-like"/>
    <property type="match status" value="1"/>
</dbReference>
<dbReference type="InterPro" id="IPR000743">
    <property type="entry name" value="Glyco_hydro_28"/>
</dbReference>
<gene>
    <name evidence="10" type="ORF">B9T62_16040</name>
</gene>
<evidence type="ECO:0000256" key="2">
    <source>
        <dbReference type="ARBA" id="ARBA00022737"/>
    </source>
</evidence>